<keyword evidence="1" id="KW-0472">Membrane</keyword>
<proteinExistence type="predicted"/>
<evidence type="ECO:0000256" key="1">
    <source>
        <dbReference type="SAM" id="Phobius"/>
    </source>
</evidence>
<evidence type="ECO:0000313" key="2">
    <source>
        <dbReference type="EMBL" id="MBE8716820.1"/>
    </source>
</evidence>
<keyword evidence="1" id="KW-1133">Transmembrane helix</keyword>
<sequence length="190" mass="20281">MKALINILNRHLKNAGKLTLISATGWLAVVTVTSVIGISSLLLQATTQPDTAASDAVNELVAAHSGWGVEAIDIVKSQAQQFSPVALANACGLGASSCFRCHNGKRAALPESTPDIAPWHHQHAKVNYSCTGCHQGNPRILKQEIAHKNLVVNPLTVPEKTCGSCHAAGEVKDLADTWRTISPRLFEHLE</sequence>
<dbReference type="InterPro" id="IPR036280">
    <property type="entry name" value="Multihaem_cyt_sf"/>
</dbReference>
<dbReference type="RefSeq" id="WP_193908189.1">
    <property type="nucleotide sequence ID" value="NZ_PRDL01000001.1"/>
</dbReference>
<gene>
    <name evidence="2" type="ORF">C4F51_06405</name>
</gene>
<dbReference type="SUPFAM" id="SSF48695">
    <property type="entry name" value="Multiheme cytochromes"/>
    <property type="match status" value="1"/>
</dbReference>
<protein>
    <submittedName>
        <fullName evidence="2">Uncharacterized protein</fullName>
    </submittedName>
</protein>
<accession>A0A928YTX3</accession>
<reference evidence="2" key="1">
    <citation type="submission" date="2018-07" db="EMBL/GenBank/DDBJ databases">
        <title>Genome assembly of strain Ka43.</title>
        <authorList>
            <person name="Kukolya J."/>
            <person name="Nagy I."/>
            <person name="Horvath B."/>
            <person name="Toth A."/>
        </authorList>
    </citation>
    <scope>NUCLEOTIDE SEQUENCE</scope>
    <source>
        <strain evidence="2">KB43</strain>
    </source>
</reference>
<keyword evidence="3" id="KW-1185">Reference proteome</keyword>
<comment type="caution">
    <text evidence="2">The sequence shown here is derived from an EMBL/GenBank/DDBJ whole genome shotgun (WGS) entry which is preliminary data.</text>
</comment>
<dbReference type="Proteomes" id="UP000652567">
    <property type="component" value="Unassembled WGS sequence"/>
</dbReference>
<keyword evidence="1" id="KW-0812">Transmembrane</keyword>
<name>A0A928YTX3_9GAMM</name>
<dbReference type="AlphaFoldDB" id="A0A928YTX3"/>
<feature type="transmembrane region" description="Helical" evidence="1">
    <location>
        <begin position="20"/>
        <end position="43"/>
    </location>
</feature>
<dbReference type="Gene3D" id="1.10.1130.10">
    <property type="entry name" value="Flavocytochrome C3, Chain A"/>
    <property type="match status" value="1"/>
</dbReference>
<evidence type="ECO:0000313" key="3">
    <source>
        <dbReference type="Proteomes" id="UP000652567"/>
    </source>
</evidence>
<organism evidence="2 3">
    <name type="scientific">Cellvibrio polysaccharolyticus</name>
    <dbReference type="NCBI Taxonomy" id="2082724"/>
    <lineage>
        <taxon>Bacteria</taxon>
        <taxon>Pseudomonadati</taxon>
        <taxon>Pseudomonadota</taxon>
        <taxon>Gammaproteobacteria</taxon>
        <taxon>Cellvibrionales</taxon>
        <taxon>Cellvibrionaceae</taxon>
        <taxon>Cellvibrio</taxon>
    </lineage>
</organism>
<dbReference type="EMBL" id="PRDL01000001">
    <property type="protein sequence ID" value="MBE8716820.1"/>
    <property type="molecule type" value="Genomic_DNA"/>
</dbReference>